<dbReference type="AlphaFoldDB" id="A0A1F6P8V3"/>
<dbReference type="GO" id="GO:0006400">
    <property type="term" value="P:tRNA modification"/>
    <property type="evidence" value="ECO:0007669"/>
    <property type="project" value="UniProtKB-UniRule"/>
</dbReference>
<dbReference type="EMBL" id="MFRA01000005">
    <property type="protein sequence ID" value="OGH92599.1"/>
    <property type="molecule type" value="Genomic_DNA"/>
</dbReference>
<dbReference type="Pfam" id="PF17773">
    <property type="entry name" value="UPF0176_N"/>
    <property type="match status" value="1"/>
</dbReference>
<comment type="similarity">
    <text evidence="1">Belongs to the TrhO family.</text>
</comment>
<dbReference type="PANTHER" id="PTHR43268:SF3">
    <property type="entry name" value="RHODANESE-LIKE DOMAIN-CONTAINING PROTEIN 7-RELATED"/>
    <property type="match status" value="1"/>
</dbReference>
<dbReference type="GO" id="GO:0016705">
    <property type="term" value="F:oxidoreductase activity, acting on paired donors, with incorporation or reduction of molecular oxygen"/>
    <property type="evidence" value="ECO:0007669"/>
    <property type="project" value="UniProtKB-UniRule"/>
</dbReference>
<evidence type="ECO:0000259" key="2">
    <source>
        <dbReference type="PROSITE" id="PS50206"/>
    </source>
</evidence>
<dbReference type="SMART" id="SM00450">
    <property type="entry name" value="RHOD"/>
    <property type="match status" value="1"/>
</dbReference>
<dbReference type="InterPro" id="IPR036873">
    <property type="entry name" value="Rhodanese-like_dom_sf"/>
</dbReference>
<name>A0A1F6P8V3_9BACT</name>
<dbReference type="Pfam" id="PF00581">
    <property type="entry name" value="Rhodanese"/>
    <property type="match status" value="1"/>
</dbReference>
<gene>
    <name evidence="1" type="primary">trhO</name>
    <name evidence="3" type="ORF">A2563_02895</name>
</gene>
<evidence type="ECO:0000256" key="1">
    <source>
        <dbReference type="HAMAP-Rule" id="MF_00469"/>
    </source>
</evidence>
<reference evidence="3 4" key="1">
    <citation type="journal article" date="2016" name="Nat. Commun.">
        <title>Thousands of microbial genomes shed light on interconnected biogeochemical processes in an aquifer system.</title>
        <authorList>
            <person name="Anantharaman K."/>
            <person name="Brown C.T."/>
            <person name="Hug L.A."/>
            <person name="Sharon I."/>
            <person name="Castelle C.J."/>
            <person name="Probst A.J."/>
            <person name="Thomas B.C."/>
            <person name="Singh A."/>
            <person name="Wilkins M.J."/>
            <person name="Karaoz U."/>
            <person name="Brodie E.L."/>
            <person name="Williams K.H."/>
            <person name="Hubbard S.S."/>
            <person name="Banfield J.F."/>
        </authorList>
    </citation>
    <scope>NUCLEOTIDE SEQUENCE [LARGE SCALE GENOMIC DNA]</scope>
</reference>
<dbReference type="PANTHER" id="PTHR43268">
    <property type="entry name" value="THIOSULFATE SULFURTRANSFERASE/RHODANESE-LIKE DOMAIN-CONTAINING PROTEIN 2"/>
    <property type="match status" value="1"/>
</dbReference>
<comment type="catalytic activity">
    <reaction evidence="1">
        <text>uridine(34) in tRNA + AH2 + O2 = 5-hydroxyuridine(34) in tRNA + A + H2O</text>
        <dbReference type="Rhea" id="RHEA:64224"/>
        <dbReference type="Rhea" id="RHEA-COMP:11727"/>
        <dbReference type="Rhea" id="RHEA-COMP:13381"/>
        <dbReference type="ChEBI" id="CHEBI:13193"/>
        <dbReference type="ChEBI" id="CHEBI:15377"/>
        <dbReference type="ChEBI" id="CHEBI:15379"/>
        <dbReference type="ChEBI" id="CHEBI:17499"/>
        <dbReference type="ChEBI" id="CHEBI:65315"/>
        <dbReference type="ChEBI" id="CHEBI:136877"/>
    </reaction>
</comment>
<protein>
    <recommendedName>
        <fullName evidence="1">tRNA uridine(34) hydroxylase</fullName>
        <ecNumber evidence="1">1.14.-.-</ecNumber>
    </recommendedName>
    <alternativeName>
        <fullName evidence="1">tRNA hydroxylation protein O</fullName>
    </alternativeName>
</protein>
<organism evidence="3 4">
    <name type="scientific">Candidatus Magasanikbacteria bacterium RIFOXYD1_FULL_40_23</name>
    <dbReference type="NCBI Taxonomy" id="1798705"/>
    <lineage>
        <taxon>Bacteria</taxon>
        <taxon>Candidatus Magasanikiibacteriota</taxon>
    </lineage>
</organism>
<dbReference type="Gene3D" id="3.30.70.100">
    <property type="match status" value="1"/>
</dbReference>
<proteinExistence type="inferred from homology"/>
<dbReference type="InterPro" id="IPR022111">
    <property type="entry name" value="Rhodanese_C"/>
</dbReference>
<sequence length="310" mass="35720">MNNYEILLYYKYVHISDPDEFAEKHRLLCEKLGFKGRIIITEEGINGTVEGLKENTQKYIDEITKDARFADMNFKRSEGTGNAFPKLSVKSRTEIVSAHLGEDDVNPNVMTGKYLPVEELHKWIHSDKEFYIVDMRNDYEHSVGFFKDSILPPLKNFRDLPKILPTLAHLKDKTVVTVCTGGVRCEKASGFLVKHGFKDVYQLHNGIVSYMEKYPNEDFLGKLYVFDGRVTMGFNTPDKEPVVVGKCRKCGVSSEHFVNCFQPSCHDHFICCEKCLSKNGQAFCNWKCAFIKKMRDTFPIFRHSVKKKKD</sequence>
<dbReference type="InterPro" id="IPR001763">
    <property type="entry name" value="Rhodanese-like_dom"/>
</dbReference>
<dbReference type="HAMAP" id="MF_00469">
    <property type="entry name" value="TrhO"/>
    <property type="match status" value="1"/>
</dbReference>
<evidence type="ECO:0000313" key="4">
    <source>
        <dbReference type="Proteomes" id="UP000176634"/>
    </source>
</evidence>
<keyword evidence="1" id="KW-0560">Oxidoreductase</keyword>
<dbReference type="InterPro" id="IPR020936">
    <property type="entry name" value="TrhO"/>
</dbReference>
<accession>A0A1F6P8V3</accession>
<comment type="caution">
    <text evidence="3">The sequence shown here is derived from an EMBL/GenBank/DDBJ whole genome shotgun (WGS) entry which is preliminary data.</text>
</comment>
<comment type="function">
    <text evidence="1">Catalyzes oxygen-dependent 5-hydroxyuridine (ho5U) modification at position 34 in tRNAs.</text>
</comment>
<dbReference type="NCBIfam" id="NF001135">
    <property type="entry name" value="PRK00142.1-3"/>
    <property type="match status" value="1"/>
</dbReference>
<dbReference type="Pfam" id="PF12368">
    <property type="entry name" value="Rhodanese_C"/>
    <property type="match status" value="1"/>
</dbReference>
<dbReference type="Gene3D" id="3.40.250.10">
    <property type="entry name" value="Rhodanese-like domain"/>
    <property type="match status" value="1"/>
</dbReference>
<evidence type="ECO:0000313" key="3">
    <source>
        <dbReference type="EMBL" id="OGH92599.1"/>
    </source>
</evidence>
<dbReference type="SUPFAM" id="SSF52821">
    <property type="entry name" value="Rhodanese/Cell cycle control phosphatase"/>
    <property type="match status" value="1"/>
</dbReference>
<dbReference type="Proteomes" id="UP000176634">
    <property type="component" value="Unassembled WGS sequence"/>
</dbReference>
<dbReference type="EC" id="1.14.-.-" evidence="1"/>
<dbReference type="InterPro" id="IPR040503">
    <property type="entry name" value="TRHO_N"/>
</dbReference>
<keyword evidence="1" id="KW-0819">tRNA processing</keyword>
<dbReference type="PROSITE" id="PS50206">
    <property type="entry name" value="RHODANESE_3"/>
    <property type="match status" value="1"/>
</dbReference>
<feature type="domain" description="Rhodanese" evidence="2">
    <location>
        <begin position="126"/>
        <end position="219"/>
    </location>
</feature>
<dbReference type="STRING" id="1798705.A2563_02895"/>